<dbReference type="RefSeq" id="WP_227209829.1">
    <property type="nucleotide sequence ID" value="NZ_BAABZQ010000001.1"/>
</dbReference>
<feature type="transmembrane region" description="Helical" evidence="7">
    <location>
        <begin position="398"/>
        <end position="420"/>
    </location>
</feature>
<dbReference type="PANTHER" id="PTHR42718">
    <property type="entry name" value="MAJOR FACILITATOR SUPERFAMILY MULTIDRUG TRANSPORTER MFSC"/>
    <property type="match status" value="1"/>
</dbReference>
<dbReference type="PROSITE" id="PS50850">
    <property type="entry name" value="MFS"/>
    <property type="match status" value="1"/>
</dbReference>
<evidence type="ECO:0000256" key="4">
    <source>
        <dbReference type="ARBA" id="ARBA00022692"/>
    </source>
</evidence>
<protein>
    <recommendedName>
        <fullName evidence="8">Major facilitator superfamily (MFS) profile domain-containing protein</fullName>
    </recommendedName>
</protein>
<feature type="transmembrane region" description="Helical" evidence="7">
    <location>
        <begin position="265"/>
        <end position="286"/>
    </location>
</feature>
<sequence>MELKIKNKSLFLIAILLMGTGTQFFNYGCNTAMTPLLKEINGYHLYSLAAALGSTGTMIALPAVGALGGRTGRRNIIVIGSSIMLITMAGTYFTYNPYIFMMLRFISSVGCGLVMSAPYSIIGTVWDRQTAMKYYGFISTFNAIGALCGPLSAGALVDAGFGRIPFLLWLPFYLFAIIVICIAYPNEKQESKSRFDVLGLVYLSCIVIPLVLWLGLSGAGKPLAWVGPGLILPVIVIVFAILLVKHSAKTESPAVPLHIFKEKRFRTAFFVNMLVVCFSTCTSGYVLNYILYSMNRSATMGSTSTVPMNITLVICGLFMGSILKKNFVKNVRTMMILGTLSLLAGLSCYCILNPDSPMLLVWIGSAIGGIGNSINQTCMTPYFQYGLPKEEFAAAQGMYQFSATGMASVFVPFVGIFVNMTGSIKPVFYIAAILALINVLLVVFFVKISQEDEAAVEGTRA</sequence>
<dbReference type="Pfam" id="PF07690">
    <property type="entry name" value="MFS_1"/>
    <property type="match status" value="1"/>
</dbReference>
<feature type="transmembrane region" description="Helical" evidence="7">
    <location>
        <begin position="222"/>
        <end position="244"/>
    </location>
</feature>
<feature type="transmembrane region" description="Helical" evidence="7">
    <location>
        <begin position="306"/>
        <end position="323"/>
    </location>
</feature>
<evidence type="ECO:0000313" key="10">
    <source>
        <dbReference type="Proteomes" id="UP001600941"/>
    </source>
</evidence>
<feature type="transmembrane region" description="Helical" evidence="7">
    <location>
        <begin position="76"/>
        <end position="95"/>
    </location>
</feature>
<comment type="subcellular location">
    <subcellularLocation>
        <location evidence="1">Cell membrane</location>
        <topology evidence="1">Multi-pass membrane protein</topology>
    </subcellularLocation>
</comment>
<dbReference type="InterPro" id="IPR020846">
    <property type="entry name" value="MFS_dom"/>
</dbReference>
<reference evidence="9 10" key="1">
    <citation type="submission" date="2024-04" db="EMBL/GenBank/DDBJ databases">
        <title>Defined microbial consortia suppress multidrug-resistant proinflammatory Enterobacteriaceae via ecological control.</title>
        <authorList>
            <person name="Furuichi M."/>
            <person name="Kawaguchi T."/>
            <person name="Pust M."/>
            <person name="Yasuma K."/>
            <person name="Plichta D."/>
            <person name="Hasegawa N."/>
            <person name="Ohya T."/>
            <person name="Bhattarai S."/>
            <person name="Sasajima S."/>
            <person name="Aoto Y."/>
            <person name="Tuganbaev T."/>
            <person name="Yaginuma M."/>
            <person name="Ueda M."/>
            <person name="Okahashi N."/>
            <person name="Amafuji K."/>
            <person name="Kiridooshi Y."/>
            <person name="Sugita K."/>
            <person name="Strazar M."/>
            <person name="Skelly A."/>
            <person name="Suda W."/>
            <person name="Hattori M."/>
            <person name="Nakamoto N."/>
            <person name="Caballero S."/>
            <person name="Norman J."/>
            <person name="Olle B."/>
            <person name="Tanoue T."/>
            <person name="Arita M."/>
            <person name="Bucci V."/>
            <person name="Atarashi K."/>
            <person name="Xavier R."/>
            <person name="Honda K."/>
        </authorList>
    </citation>
    <scope>NUCLEOTIDE SEQUENCE [LARGE SCALE GENOMIC DNA]</scope>
    <source>
        <strain evidence="10">k34-0107-D12</strain>
    </source>
</reference>
<keyword evidence="10" id="KW-1185">Reference proteome</keyword>
<proteinExistence type="predicted"/>
<dbReference type="PANTHER" id="PTHR42718:SF46">
    <property type="entry name" value="BLR6921 PROTEIN"/>
    <property type="match status" value="1"/>
</dbReference>
<gene>
    <name evidence="9" type="ORF">K340107D12_48140</name>
</gene>
<dbReference type="EMBL" id="BAABZQ010000001">
    <property type="protein sequence ID" value="GAA6501998.1"/>
    <property type="molecule type" value="Genomic_DNA"/>
</dbReference>
<dbReference type="SUPFAM" id="SSF103473">
    <property type="entry name" value="MFS general substrate transporter"/>
    <property type="match status" value="1"/>
</dbReference>
<evidence type="ECO:0000259" key="8">
    <source>
        <dbReference type="PROSITE" id="PS50850"/>
    </source>
</evidence>
<keyword evidence="5 7" id="KW-1133">Transmembrane helix</keyword>
<dbReference type="Proteomes" id="UP001600941">
    <property type="component" value="Unassembled WGS sequence"/>
</dbReference>
<feature type="transmembrane region" description="Helical" evidence="7">
    <location>
        <begin position="197"/>
        <end position="216"/>
    </location>
</feature>
<feature type="domain" description="Major facilitator superfamily (MFS) profile" evidence="8">
    <location>
        <begin position="7"/>
        <end position="450"/>
    </location>
</feature>
<comment type="caution">
    <text evidence="9">The sequence shown here is derived from an EMBL/GenBank/DDBJ whole genome shotgun (WGS) entry which is preliminary data.</text>
</comment>
<keyword evidence="4 7" id="KW-0812">Transmembrane</keyword>
<dbReference type="InterPro" id="IPR036259">
    <property type="entry name" value="MFS_trans_sf"/>
</dbReference>
<feature type="transmembrane region" description="Helical" evidence="7">
    <location>
        <begin position="166"/>
        <end position="185"/>
    </location>
</feature>
<feature type="transmembrane region" description="Helical" evidence="7">
    <location>
        <begin position="427"/>
        <end position="446"/>
    </location>
</feature>
<organism evidence="9 10">
    <name type="scientific">Blautia parvula</name>
    <dbReference type="NCBI Taxonomy" id="2877527"/>
    <lineage>
        <taxon>Bacteria</taxon>
        <taxon>Bacillati</taxon>
        <taxon>Bacillota</taxon>
        <taxon>Clostridia</taxon>
        <taxon>Lachnospirales</taxon>
        <taxon>Lachnospiraceae</taxon>
        <taxon>Blautia</taxon>
    </lineage>
</organism>
<keyword evidence="2" id="KW-0813">Transport</keyword>
<accession>A0ABQ0BZP2</accession>
<evidence type="ECO:0000256" key="2">
    <source>
        <dbReference type="ARBA" id="ARBA00022448"/>
    </source>
</evidence>
<name>A0ABQ0BZP2_9FIRM</name>
<evidence type="ECO:0000256" key="6">
    <source>
        <dbReference type="ARBA" id="ARBA00023136"/>
    </source>
</evidence>
<evidence type="ECO:0000256" key="5">
    <source>
        <dbReference type="ARBA" id="ARBA00022989"/>
    </source>
</evidence>
<evidence type="ECO:0000256" key="7">
    <source>
        <dbReference type="SAM" id="Phobius"/>
    </source>
</evidence>
<dbReference type="Gene3D" id="1.20.1250.20">
    <property type="entry name" value="MFS general substrate transporter like domains"/>
    <property type="match status" value="2"/>
</dbReference>
<keyword evidence="3" id="KW-1003">Cell membrane</keyword>
<keyword evidence="6 7" id="KW-0472">Membrane</keyword>
<feature type="transmembrane region" description="Helical" evidence="7">
    <location>
        <begin position="335"/>
        <end position="352"/>
    </location>
</feature>
<feature type="transmembrane region" description="Helical" evidence="7">
    <location>
        <begin position="134"/>
        <end position="154"/>
    </location>
</feature>
<dbReference type="InterPro" id="IPR011701">
    <property type="entry name" value="MFS"/>
</dbReference>
<feature type="transmembrane region" description="Helical" evidence="7">
    <location>
        <begin position="101"/>
        <end position="122"/>
    </location>
</feature>
<feature type="transmembrane region" description="Helical" evidence="7">
    <location>
        <begin position="45"/>
        <end position="64"/>
    </location>
</feature>
<evidence type="ECO:0000256" key="1">
    <source>
        <dbReference type="ARBA" id="ARBA00004651"/>
    </source>
</evidence>
<evidence type="ECO:0000313" key="9">
    <source>
        <dbReference type="EMBL" id="GAA6501998.1"/>
    </source>
</evidence>
<evidence type="ECO:0000256" key="3">
    <source>
        <dbReference type="ARBA" id="ARBA00022475"/>
    </source>
</evidence>